<evidence type="ECO:0000256" key="2">
    <source>
        <dbReference type="SAM" id="MobiDB-lite"/>
    </source>
</evidence>
<keyword evidence="3" id="KW-0812">Transmembrane</keyword>
<dbReference type="GO" id="GO:0016491">
    <property type="term" value="F:oxidoreductase activity"/>
    <property type="evidence" value="ECO:0007669"/>
    <property type="project" value="UniProtKB-KW"/>
</dbReference>
<dbReference type="Gene3D" id="3.40.50.720">
    <property type="entry name" value="NAD(P)-binding Rossmann-like Domain"/>
    <property type="match status" value="1"/>
</dbReference>
<name>A0AAW1VEW2_9CUCU</name>
<keyword evidence="1" id="KW-0560">Oxidoreductase</keyword>
<dbReference type="EMBL" id="JARQZJ010000126">
    <property type="protein sequence ID" value="KAK9890624.1"/>
    <property type="molecule type" value="Genomic_DNA"/>
</dbReference>
<feature type="compositionally biased region" description="Basic and acidic residues" evidence="2">
    <location>
        <begin position="426"/>
        <end position="440"/>
    </location>
</feature>
<dbReference type="PANTHER" id="PTHR43157:SF31">
    <property type="entry name" value="PHOSPHATIDYLINOSITOL-GLYCAN BIOSYNTHESIS CLASS F PROTEIN"/>
    <property type="match status" value="1"/>
</dbReference>
<feature type="transmembrane region" description="Helical" evidence="3">
    <location>
        <begin position="6"/>
        <end position="28"/>
    </location>
</feature>
<dbReference type="InterPro" id="IPR002347">
    <property type="entry name" value="SDR_fam"/>
</dbReference>
<sequence>MIIPYIYIKYLVYIIFFLVIPVFALILLKIFQKWTMGKCNSLVCLTGKTAIVTGGASGIGFETALHLASRGCRVIIADVDGGLRAKNKIIQATNNTNISVKYLNLASLGSVREFAKEINDTEERLDILINNAGVATMGNKHTEDGLHETMQINHFGPFLLTHLLVDLLKKSAPSRIIFVSSALAFFSNLSIENLNYPKDHPLSLFRTALIYGNSKLCNVISANGFAERLESFGITSNSLHPGWVNTNIWKNASDWTGLDRLERIILNPISYLYGKNPTEGAQTTLHLALSNSVKEVTGKHFWDCVTFPLPPGARSDKFCRDIWEESEIFVKLSEKEKIPKMSLKENIDLLEGKVNDNEDNNEEVVVNEQQLTELEAVYEINWSKNDILQEKSQNVIQNTNVEEIELTKIQSDGEDSGNIESDIESSSDKEDKVESIEEKMSGFPNFGKTKDGESFITLNGNIEHSEAKERS</sequence>
<dbReference type="AlphaFoldDB" id="A0AAW1VEW2"/>
<dbReference type="SUPFAM" id="SSF51735">
    <property type="entry name" value="NAD(P)-binding Rossmann-fold domains"/>
    <property type="match status" value="1"/>
</dbReference>
<keyword evidence="5" id="KW-1185">Reference proteome</keyword>
<feature type="region of interest" description="Disordered" evidence="2">
    <location>
        <begin position="411"/>
        <end position="471"/>
    </location>
</feature>
<feature type="compositionally biased region" description="Acidic residues" evidence="2">
    <location>
        <begin position="412"/>
        <end position="425"/>
    </location>
</feature>
<dbReference type="PRINTS" id="PR00081">
    <property type="entry name" value="GDHRDH"/>
</dbReference>
<dbReference type="Pfam" id="PF00106">
    <property type="entry name" value="adh_short"/>
    <property type="match status" value="1"/>
</dbReference>
<accession>A0AAW1VEW2</accession>
<evidence type="ECO:0000313" key="4">
    <source>
        <dbReference type="EMBL" id="KAK9890624.1"/>
    </source>
</evidence>
<comment type="caution">
    <text evidence="4">The sequence shown here is derived from an EMBL/GenBank/DDBJ whole genome shotgun (WGS) entry which is preliminary data.</text>
</comment>
<evidence type="ECO:0000313" key="5">
    <source>
        <dbReference type="Proteomes" id="UP001431783"/>
    </source>
</evidence>
<dbReference type="InterPro" id="IPR036291">
    <property type="entry name" value="NAD(P)-bd_dom_sf"/>
</dbReference>
<evidence type="ECO:0000256" key="3">
    <source>
        <dbReference type="SAM" id="Phobius"/>
    </source>
</evidence>
<dbReference type="Proteomes" id="UP001431783">
    <property type="component" value="Unassembled WGS sequence"/>
</dbReference>
<protein>
    <submittedName>
        <fullName evidence="4">Uncharacterized protein</fullName>
    </submittedName>
</protein>
<reference evidence="4 5" key="1">
    <citation type="submission" date="2023-03" db="EMBL/GenBank/DDBJ databases">
        <title>Genome insight into feeding habits of ladybird beetles.</title>
        <authorList>
            <person name="Li H.-S."/>
            <person name="Huang Y.-H."/>
            <person name="Pang H."/>
        </authorList>
    </citation>
    <scope>NUCLEOTIDE SEQUENCE [LARGE SCALE GENOMIC DNA]</scope>
    <source>
        <strain evidence="4">SYSU_2023b</strain>
        <tissue evidence="4">Whole body</tissue>
    </source>
</reference>
<gene>
    <name evidence="4" type="ORF">WA026_011984</name>
</gene>
<proteinExistence type="predicted"/>
<organism evidence="4 5">
    <name type="scientific">Henosepilachna vigintioctopunctata</name>
    <dbReference type="NCBI Taxonomy" id="420089"/>
    <lineage>
        <taxon>Eukaryota</taxon>
        <taxon>Metazoa</taxon>
        <taxon>Ecdysozoa</taxon>
        <taxon>Arthropoda</taxon>
        <taxon>Hexapoda</taxon>
        <taxon>Insecta</taxon>
        <taxon>Pterygota</taxon>
        <taxon>Neoptera</taxon>
        <taxon>Endopterygota</taxon>
        <taxon>Coleoptera</taxon>
        <taxon>Polyphaga</taxon>
        <taxon>Cucujiformia</taxon>
        <taxon>Coccinelloidea</taxon>
        <taxon>Coccinellidae</taxon>
        <taxon>Epilachninae</taxon>
        <taxon>Epilachnini</taxon>
        <taxon>Henosepilachna</taxon>
    </lineage>
</organism>
<evidence type="ECO:0000256" key="1">
    <source>
        <dbReference type="ARBA" id="ARBA00023002"/>
    </source>
</evidence>
<keyword evidence="3" id="KW-0472">Membrane</keyword>
<keyword evidence="3" id="KW-1133">Transmembrane helix</keyword>
<dbReference type="PANTHER" id="PTHR43157">
    <property type="entry name" value="PHOSPHATIDYLINOSITOL-GLYCAN BIOSYNTHESIS CLASS F PROTEIN-RELATED"/>
    <property type="match status" value="1"/>
</dbReference>